<organism evidence="1 2">
    <name type="scientific">Actinomyces howellii</name>
    <dbReference type="NCBI Taxonomy" id="52771"/>
    <lineage>
        <taxon>Bacteria</taxon>
        <taxon>Bacillati</taxon>
        <taxon>Actinomycetota</taxon>
        <taxon>Actinomycetes</taxon>
        <taxon>Actinomycetales</taxon>
        <taxon>Actinomycetaceae</taxon>
        <taxon>Actinomyces</taxon>
    </lineage>
</organism>
<sequence length="158" mass="15845">MARIVGSVVSPAGAPLPGWVRLEPSPPVAVSAGDLVVASSVTGALDAAGRLDLEVLEPAGVAWDVTACLGTVVARRRGVVLPVEGTVSLAWLLGLADQPVEPVEPVPPVVEGVVVVSDDGLTYVQPAVVDGELFTTDLAVASADGLTYTIETTGGGTP</sequence>
<dbReference type="AlphaFoldDB" id="A0A3S5EH16"/>
<accession>A0A3S5EH16</accession>
<dbReference type="RefSeq" id="WP_126382441.1">
    <property type="nucleotide sequence ID" value="NZ_LR134350.1"/>
</dbReference>
<evidence type="ECO:0000313" key="1">
    <source>
        <dbReference type="EMBL" id="VEG28065.1"/>
    </source>
</evidence>
<dbReference type="KEGG" id="ahw:NCTC11636_01345"/>
<protein>
    <submittedName>
        <fullName evidence="1">Uncharacterized protein</fullName>
    </submittedName>
</protein>
<keyword evidence="2" id="KW-1185">Reference proteome</keyword>
<dbReference type="EMBL" id="LR134350">
    <property type="protein sequence ID" value="VEG28065.1"/>
    <property type="molecule type" value="Genomic_DNA"/>
</dbReference>
<evidence type="ECO:0000313" key="2">
    <source>
        <dbReference type="Proteomes" id="UP000266895"/>
    </source>
</evidence>
<reference evidence="1 2" key="1">
    <citation type="submission" date="2018-12" db="EMBL/GenBank/DDBJ databases">
        <authorList>
            <consortium name="Pathogen Informatics"/>
        </authorList>
    </citation>
    <scope>NUCLEOTIDE SEQUENCE [LARGE SCALE GENOMIC DNA]</scope>
    <source>
        <strain evidence="1 2">NCTC11636</strain>
    </source>
</reference>
<gene>
    <name evidence="1" type="ORF">NCTC11636_01345</name>
</gene>
<dbReference type="Proteomes" id="UP000266895">
    <property type="component" value="Chromosome"/>
</dbReference>
<proteinExistence type="predicted"/>
<name>A0A3S5EH16_9ACTO</name>